<dbReference type="PANTHER" id="PTHR33498:SF1">
    <property type="entry name" value="TRANSPOSASE FOR INSERTION SEQUENCE ELEMENT IS1557"/>
    <property type="match status" value="1"/>
</dbReference>
<dbReference type="Pfam" id="PF01610">
    <property type="entry name" value="DDE_Tnp_ISL3"/>
    <property type="match status" value="2"/>
</dbReference>
<comment type="caution">
    <text evidence="3">The sequence shown here is derived from an EMBL/GenBank/DDBJ whole genome shotgun (WGS) entry which is preliminary data.</text>
</comment>
<feature type="region of interest" description="Disordered" evidence="1">
    <location>
        <begin position="299"/>
        <end position="319"/>
    </location>
</feature>
<reference evidence="3 4" key="1">
    <citation type="submission" date="2020-08" db="EMBL/GenBank/DDBJ databases">
        <title>Genomic Encyclopedia of Type Strains, Phase IV (KMG-IV): sequencing the most valuable type-strain genomes for metagenomic binning, comparative biology and taxonomic classification.</title>
        <authorList>
            <person name="Goeker M."/>
        </authorList>
    </citation>
    <scope>NUCLEOTIDE SEQUENCE [LARGE SCALE GENOMIC DNA]</scope>
    <source>
        <strain evidence="3 4">DSM 102238</strain>
    </source>
</reference>
<dbReference type="InterPro" id="IPR002560">
    <property type="entry name" value="Transposase_DDE"/>
</dbReference>
<gene>
    <name evidence="3" type="ORF">GGR04_004345</name>
</gene>
<evidence type="ECO:0000259" key="2">
    <source>
        <dbReference type="Pfam" id="PF01610"/>
    </source>
</evidence>
<dbReference type="EMBL" id="JACIEK010000021">
    <property type="protein sequence ID" value="MBB4000467.1"/>
    <property type="molecule type" value="Genomic_DNA"/>
</dbReference>
<dbReference type="NCBIfam" id="NF033550">
    <property type="entry name" value="transpos_ISL3"/>
    <property type="match status" value="1"/>
</dbReference>
<feature type="domain" description="Transposase IS204/IS1001/IS1096/IS1165 DDE" evidence="2">
    <location>
        <begin position="325"/>
        <end position="451"/>
    </location>
</feature>
<sequence>MLIAPSAQRTKRLAQAQAKIGIALGGAAGGRLASQLAMPVSGDTILRLVRRLPQPAMPVPAVIGVDDWAMRKRLRYGTIIVDLERHRPIDLLPDRTAEPVIDWLRQRPEIKVVARDRSTEYRRAITTGAPSAVQVADRWHLLYNVRQMVERWTAGAHARLRRLPMLPFPETAKASRIKTFRRTQADETVAADSRVRRMAQYDDVRRRHLAGETVMAISRATGLSPTTVRKFAYAEAFPERAVQPPGTSIIDPYLSMLQARLAQGCENGLQLWRECRAHGYIGSVGQIHRWLQDHRTAPSKHAPLRSDAVPPQWRSWQPSSLPSPKQLAWLIVKAPATRSAEEAAIVQQLDQDHDAAILIPLVRSFVDLVRRVGTRSRDAVSVFETWLLDAKGCGIRPLETFAAGLEQDGAAVQAALRTGWSNAQVEGQVNKLKLLKRSMYGRASLDLLRRRLLLAP</sequence>
<proteinExistence type="predicted"/>
<dbReference type="InterPro" id="IPR047951">
    <property type="entry name" value="Transpos_ISL3"/>
</dbReference>
<feature type="domain" description="Transposase IS204/IS1001/IS1096/IS1165 DDE" evidence="2">
    <location>
        <begin position="63"/>
        <end position="172"/>
    </location>
</feature>
<dbReference type="Proteomes" id="UP000542776">
    <property type="component" value="Unassembled WGS sequence"/>
</dbReference>
<accession>A0A7W6MM40</accession>
<evidence type="ECO:0000256" key="1">
    <source>
        <dbReference type="SAM" id="MobiDB-lite"/>
    </source>
</evidence>
<dbReference type="AlphaFoldDB" id="A0A7W6MM40"/>
<evidence type="ECO:0000313" key="4">
    <source>
        <dbReference type="Proteomes" id="UP000542776"/>
    </source>
</evidence>
<dbReference type="PANTHER" id="PTHR33498">
    <property type="entry name" value="TRANSPOSASE FOR INSERTION SEQUENCE ELEMENT IS1557"/>
    <property type="match status" value="1"/>
</dbReference>
<name>A0A7W6MM40_9HYPH</name>
<evidence type="ECO:0000313" key="3">
    <source>
        <dbReference type="EMBL" id="MBB4000467.1"/>
    </source>
</evidence>
<protein>
    <submittedName>
        <fullName evidence="3">Transposase</fullName>
    </submittedName>
</protein>
<organism evidence="3 4">
    <name type="scientific">Aureimonas pseudogalii</name>
    <dbReference type="NCBI Taxonomy" id="1744844"/>
    <lineage>
        <taxon>Bacteria</taxon>
        <taxon>Pseudomonadati</taxon>
        <taxon>Pseudomonadota</taxon>
        <taxon>Alphaproteobacteria</taxon>
        <taxon>Hyphomicrobiales</taxon>
        <taxon>Aurantimonadaceae</taxon>
        <taxon>Aureimonas</taxon>
    </lineage>
</organism>
<keyword evidence="4" id="KW-1185">Reference proteome</keyword>